<accession>A0A2A2EXI2</accession>
<comment type="similarity">
    <text evidence="1">Belongs to the bactofilin family.</text>
</comment>
<feature type="compositionally biased region" description="Low complexity" evidence="2">
    <location>
        <begin position="168"/>
        <end position="177"/>
    </location>
</feature>
<evidence type="ECO:0000256" key="1">
    <source>
        <dbReference type="ARBA" id="ARBA00044755"/>
    </source>
</evidence>
<keyword evidence="4" id="KW-1185">Reference proteome</keyword>
<evidence type="ECO:0000313" key="4">
    <source>
        <dbReference type="Proteomes" id="UP000218896"/>
    </source>
</evidence>
<dbReference type="Pfam" id="PF04519">
    <property type="entry name" value="Bactofilin"/>
    <property type="match status" value="1"/>
</dbReference>
<dbReference type="AlphaFoldDB" id="A0A2A2EXI2"/>
<comment type="caution">
    <text evidence="3">The sequence shown here is derived from an EMBL/GenBank/DDBJ whole genome shotgun (WGS) entry which is preliminary data.</text>
</comment>
<dbReference type="RefSeq" id="WP_095618629.1">
    <property type="nucleotide sequence ID" value="NZ_NSKD01000010.1"/>
</dbReference>
<dbReference type="InterPro" id="IPR007607">
    <property type="entry name" value="BacA/B"/>
</dbReference>
<sequence length="177" mass="18756">MFRKSRTINKGSGQYDTLVSNKMSITGDVHFSGGLHIDGRVEGTVYAEEGSDAVLRISDVGEVVGDVYAPHIIINGTVHGNVYSSEDLELASKASIHGNVYYHLIEMAMGAAVNGSLLHQREGGLPGGSRTLPSGHRQEQQESGARAASPAGGDDEARNEESREDSSESSLERASSV</sequence>
<protein>
    <submittedName>
        <fullName evidence="3">Cell shape determination protein CcmA</fullName>
    </submittedName>
</protein>
<dbReference type="PANTHER" id="PTHR35024">
    <property type="entry name" value="HYPOTHETICAL CYTOSOLIC PROTEIN"/>
    <property type="match status" value="1"/>
</dbReference>
<evidence type="ECO:0000256" key="2">
    <source>
        <dbReference type="SAM" id="MobiDB-lite"/>
    </source>
</evidence>
<feature type="region of interest" description="Disordered" evidence="2">
    <location>
        <begin position="120"/>
        <end position="177"/>
    </location>
</feature>
<feature type="compositionally biased region" description="Basic and acidic residues" evidence="2">
    <location>
        <begin position="155"/>
        <end position="166"/>
    </location>
</feature>
<dbReference type="PANTHER" id="PTHR35024:SF4">
    <property type="entry name" value="POLYMER-FORMING CYTOSKELETAL PROTEIN"/>
    <property type="match status" value="1"/>
</dbReference>
<gene>
    <name evidence="3" type="ORF">CK501_15385</name>
</gene>
<name>A0A2A2EXI2_9GAMM</name>
<dbReference type="EMBL" id="NSKD01000010">
    <property type="protein sequence ID" value="PAU77095.1"/>
    <property type="molecule type" value="Genomic_DNA"/>
</dbReference>
<evidence type="ECO:0000313" key="3">
    <source>
        <dbReference type="EMBL" id="PAU77095.1"/>
    </source>
</evidence>
<dbReference type="OrthoDB" id="5294247at2"/>
<proteinExistence type="inferred from homology"/>
<reference evidence="3 4" key="1">
    <citation type="submission" date="2017-08" db="EMBL/GenBank/DDBJ databases">
        <title>Halovibrio sewagensis sp. nov., isolated from wastewater of high salinity.</title>
        <authorList>
            <person name="Dong X."/>
            <person name="Zhang G."/>
        </authorList>
    </citation>
    <scope>NUCLEOTIDE SEQUENCE [LARGE SCALE GENOMIC DNA]</scope>
    <source>
        <strain evidence="3 4">YL5-2</strain>
    </source>
</reference>
<dbReference type="Proteomes" id="UP000218896">
    <property type="component" value="Unassembled WGS sequence"/>
</dbReference>
<organism evidence="3 4">
    <name type="scientific">Halovibrio salipaludis</name>
    <dbReference type="NCBI Taxonomy" id="2032626"/>
    <lineage>
        <taxon>Bacteria</taxon>
        <taxon>Pseudomonadati</taxon>
        <taxon>Pseudomonadota</taxon>
        <taxon>Gammaproteobacteria</taxon>
        <taxon>Oceanospirillales</taxon>
        <taxon>Halomonadaceae</taxon>
        <taxon>Halovibrio</taxon>
    </lineage>
</organism>